<organism evidence="2 3">
    <name type="scientific">Opacimonas viscosa</name>
    <dbReference type="NCBI Taxonomy" id="2961944"/>
    <lineage>
        <taxon>Bacteria</taxon>
        <taxon>Pseudomonadati</taxon>
        <taxon>Pseudomonadota</taxon>
        <taxon>Gammaproteobacteria</taxon>
        <taxon>Alteromonadales</taxon>
        <taxon>Alteromonadaceae</taxon>
        <taxon>Opacimonas</taxon>
    </lineage>
</organism>
<protein>
    <submittedName>
        <fullName evidence="2">DUF4145 domain-containing protein</fullName>
    </submittedName>
</protein>
<dbReference type="Pfam" id="PF13643">
    <property type="entry name" value="DUF4145"/>
    <property type="match status" value="1"/>
</dbReference>
<dbReference type="EMBL" id="JANATA010000181">
    <property type="protein sequence ID" value="MCP3429892.1"/>
    <property type="molecule type" value="Genomic_DNA"/>
</dbReference>
<reference evidence="2" key="1">
    <citation type="submission" date="2022-07" db="EMBL/GenBank/DDBJ databases">
        <title>Characterization of the Novel Bacterium Alteromonas immobilis LMIT006 and Alteromonas gregis LMIT007.</title>
        <authorList>
            <person name="Lin X."/>
        </authorList>
    </citation>
    <scope>NUCLEOTIDE SEQUENCE</scope>
    <source>
        <strain evidence="2">LMIT007</strain>
    </source>
</reference>
<dbReference type="InterPro" id="IPR025285">
    <property type="entry name" value="DUF4145"/>
</dbReference>
<dbReference type="RefSeq" id="WP_254102698.1">
    <property type="nucleotide sequence ID" value="NZ_JANATA010000181.1"/>
</dbReference>
<feature type="non-terminal residue" evidence="2">
    <location>
        <position position="1"/>
    </location>
</feature>
<proteinExistence type="predicted"/>
<dbReference type="Proteomes" id="UP001165413">
    <property type="component" value="Unassembled WGS sequence"/>
</dbReference>
<evidence type="ECO:0000313" key="3">
    <source>
        <dbReference type="Proteomes" id="UP001165413"/>
    </source>
</evidence>
<sequence>KMRQLGEAIAQNIAARVGVEYGNDIKQVDLLRDIDYSLRLDDNVRDAFHTLRKLGNTATHEFDSSSHRDALKSMMVGHALSMWFHST</sequence>
<gene>
    <name evidence="2" type="ORF">NLF92_13205</name>
</gene>
<comment type="caution">
    <text evidence="2">The sequence shown here is derived from an EMBL/GenBank/DDBJ whole genome shotgun (WGS) entry which is preliminary data.</text>
</comment>
<keyword evidence="3" id="KW-1185">Reference proteome</keyword>
<evidence type="ECO:0000313" key="2">
    <source>
        <dbReference type="EMBL" id="MCP3429892.1"/>
    </source>
</evidence>
<name>A0AA42BNN8_9ALTE</name>
<accession>A0AA42BNN8</accession>
<feature type="domain" description="DUF4145" evidence="1">
    <location>
        <begin position="26"/>
        <end position="74"/>
    </location>
</feature>
<dbReference type="AlphaFoldDB" id="A0AA42BNN8"/>
<evidence type="ECO:0000259" key="1">
    <source>
        <dbReference type="Pfam" id="PF13643"/>
    </source>
</evidence>
<feature type="non-terminal residue" evidence="2">
    <location>
        <position position="87"/>
    </location>
</feature>